<protein>
    <submittedName>
        <fullName evidence="9">PRKAR2B</fullName>
    </submittedName>
</protein>
<feature type="region of interest" description="Disordered" evidence="7">
    <location>
        <begin position="106"/>
        <end position="134"/>
    </location>
</feature>
<accession>A0A7J7JIC7</accession>
<proteinExistence type="inferred from homology"/>
<dbReference type="PROSITE" id="PS00889">
    <property type="entry name" value="CNMP_BINDING_2"/>
    <property type="match status" value="1"/>
</dbReference>
<dbReference type="PANTHER" id="PTHR11635">
    <property type="entry name" value="CAMP-DEPENDENT PROTEIN KINASE REGULATORY CHAIN"/>
    <property type="match status" value="1"/>
</dbReference>
<dbReference type="SUPFAM" id="SSF47391">
    <property type="entry name" value="Dimerization-anchoring domain of cAMP-dependent PK regulatory subunit"/>
    <property type="match status" value="1"/>
</dbReference>
<dbReference type="Proteomes" id="UP000593567">
    <property type="component" value="Unassembled WGS sequence"/>
</dbReference>
<dbReference type="SMART" id="SM00100">
    <property type="entry name" value="cNMP"/>
    <property type="match status" value="1"/>
</dbReference>
<evidence type="ECO:0000256" key="2">
    <source>
        <dbReference type="ARBA" id="ARBA00022553"/>
    </source>
</evidence>
<dbReference type="Pfam" id="PF00027">
    <property type="entry name" value="cNMP_binding"/>
    <property type="match status" value="1"/>
</dbReference>
<dbReference type="InterPro" id="IPR014710">
    <property type="entry name" value="RmlC-like_jellyroll"/>
</dbReference>
<dbReference type="SMART" id="SM00394">
    <property type="entry name" value="RIIa"/>
    <property type="match status" value="1"/>
</dbReference>
<keyword evidence="3" id="KW-0116">cAMP-binding</keyword>
<dbReference type="InterPro" id="IPR050503">
    <property type="entry name" value="cAMP-dep_PK_reg_su-like"/>
</dbReference>
<evidence type="ECO:0000259" key="8">
    <source>
        <dbReference type="PROSITE" id="PS50042"/>
    </source>
</evidence>
<evidence type="ECO:0000256" key="3">
    <source>
        <dbReference type="ARBA" id="ARBA00022566"/>
    </source>
</evidence>
<dbReference type="CDD" id="cd00038">
    <property type="entry name" value="CAP_ED"/>
    <property type="match status" value="1"/>
</dbReference>
<sequence>MLQAKAITNRSGCFTHIEFSNICAMSSEKLNEFEIPEGLNDLLHDFAVSVLIEKPENLHDYAADYFTRLRNEKKPKAIPMYIIVDDADAGEPETVRKLTEKNKVARRKSVSAERYNPEDDDEDDETALPVHPKTDRQRALLTEAVKQILLFRKLDDEQRMTVIDAMKENKVVKGETVIKQGDDGDYFYVIESGVYNICRESETEGKTILHVLEDKGSFGELALMYSQPRSATVEGDGEVEVKQLGKGQYFGELALLDNSKRSASIYAVGKVKCGFLARDAFERLLGPCKDLMKRATVDFEFGN</sequence>
<comment type="caution">
    <text evidence="9">The sequence shown here is derived from an EMBL/GenBank/DDBJ whole genome shotgun (WGS) entry which is preliminary data.</text>
</comment>
<comment type="similarity">
    <text evidence="1">Belongs to the cAMP-dependent kinase regulatory chain family.</text>
</comment>
<dbReference type="PROSITE" id="PS00888">
    <property type="entry name" value="CNMP_BINDING_1"/>
    <property type="match status" value="1"/>
</dbReference>
<organism evidence="9 10">
    <name type="scientific">Bugula neritina</name>
    <name type="common">Brown bryozoan</name>
    <name type="synonym">Sertularia neritina</name>
    <dbReference type="NCBI Taxonomy" id="10212"/>
    <lineage>
        <taxon>Eukaryota</taxon>
        <taxon>Metazoa</taxon>
        <taxon>Spiralia</taxon>
        <taxon>Lophotrochozoa</taxon>
        <taxon>Bryozoa</taxon>
        <taxon>Gymnolaemata</taxon>
        <taxon>Cheilostomatida</taxon>
        <taxon>Flustrina</taxon>
        <taxon>Buguloidea</taxon>
        <taxon>Bugulidae</taxon>
        <taxon>Bugula</taxon>
    </lineage>
</organism>
<dbReference type="GO" id="GO:0005952">
    <property type="term" value="C:cAMP-dependent protein kinase complex"/>
    <property type="evidence" value="ECO:0007669"/>
    <property type="project" value="InterPro"/>
</dbReference>
<evidence type="ECO:0000256" key="1">
    <source>
        <dbReference type="ARBA" id="ARBA00005753"/>
    </source>
</evidence>
<evidence type="ECO:0000256" key="5">
    <source>
        <dbReference type="ARBA" id="ARBA00022741"/>
    </source>
</evidence>
<dbReference type="InterPro" id="IPR003117">
    <property type="entry name" value="cAMP_dep_PK_reg_su_I/II_a/b"/>
</dbReference>
<dbReference type="OrthoDB" id="417078at2759"/>
<keyword evidence="10" id="KW-1185">Reference proteome</keyword>
<dbReference type="GO" id="GO:0004862">
    <property type="term" value="F:cAMP-dependent protein kinase inhibitor activity"/>
    <property type="evidence" value="ECO:0007669"/>
    <property type="project" value="TreeGrafter"/>
</dbReference>
<dbReference type="AlphaFoldDB" id="A0A7J7JIC7"/>
<dbReference type="PRINTS" id="PR00103">
    <property type="entry name" value="CAMPKINASE"/>
</dbReference>
<keyword evidence="4" id="KW-0677">Repeat</keyword>
<dbReference type="PANTHER" id="PTHR11635:SF152">
    <property type="entry name" value="CAMP-DEPENDENT PROTEIN KINASE TYPE I REGULATORY SUBUNIT-RELATED"/>
    <property type="match status" value="1"/>
</dbReference>
<dbReference type="GO" id="GO:0030552">
    <property type="term" value="F:cAMP binding"/>
    <property type="evidence" value="ECO:0007669"/>
    <property type="project" value="UniProtKB-KW"/>
</dbReference>
<evidence type="ECO:0000313" key="9">
    <source>
        <dbReference type="EMBL" id="KAF6025381.1"/>
    </source>
</evidence>
<dbReference type="InterPro" id="IPR018490">
    <property type="entry name" value="cNMP-bd_dom_sf"/>
</dbReference>
<dbReference type="GO" id="GO:0034236">
    <property type="term" value="F:protein kinase A catalytic subunit binding"/>
    <property type="evidence" value="ECO:0007669"/>
    <property type="project" value="TreeGrafter"/>
</dbReference>
<keyword evidence="2" id="KW-0597">Phosphoprotein</keyword>
<dbReference type="SUPFAM" id="SSF51206">
    <property type="entry name" value="cAMP-binding domain-like"/>
    <property type="match status" value="2"/>
</dbReference>
<dbReference type="InterPro" id="IPR000595">
    <property type="entry name" value="cNMP-bd_dom"/>
</dbReference>
<dbReference type="GO" id="GO:0005829">
    <property type="term" value="C:cytosol"/>
    <property type="evidence" value="ECO:0007669"/>
    <property type="project" value="TreeGrafter"/>
</dbReference>
<evidence type="ECO:0000256" key="7">
    <source>
        <dbReference type="SAM" id="MobiDB-lite"/>
    </source>
</evidence>
<dbReference type="PROSITE" id="PS50042">
    <property type="entry name" value="CNMP_BINDING_3"/>
    <property type="match status" value="1"/>
</dbReference>
<keyword evidence="6" id="KW-0114">cAMP</keyword>
<dbReference type="Gene3D" id="2.60.120.10">
    <property type="entry name" value="Jelly Rolls"/>
    <property type="match status" value="2"/>
</dbReference>
<keyword evidence="5" id="KW-0547">Nucleotide-binding</keyword>
<dbReference type="CDD" id="cd12099">
    <property type="entry name" value="DD_RII_PKA"/>
    <property type="match status" value="1"/>
</dbReference>
<reference evidence="9" key="1">
    <citation type="submission" date="2020-06" db="EMBL/GenBank/DDBJ databases">
        <title>Draft genome of Bugula neritina, a colonial animal packing powerful symbionts and potential medicines.</title>
        <authorList>
            <person name="Rayko M."/>
        </authorList>
    </citation>
    <scope>NUCLEOTIDE SEQUENCE [LARGE SCALE GENOMIC DNA]</scope>
    <source>
        <strain evidence="9">Kwan_BN1</strain>
    </source>
</reference>
<evidence type="ECO:0000256" key="4">
    <source>
        <dbReference type="ARBA" id="ARBA00022737"/>
    </source>
</evidence>
<evidence type="ECO:0000256" key="6">
    <source>
        <dbReference type="ARBA" id="ARBA00023149"/>
    </source>
</evidence>
<dbReference type="InterPro" id="IPR018488">
    <property type="entry name" value="cNMP-bd_CS"/>
</dbReference>
<feature type="domain" description="Cyclic nucleotide-binding" evidence="8">
    <location>
        <begin position="150"/>
        <end position="302"/>
    </location>
</feature>
<gene>
    <name evidence="9" type="ORF">EB796_016318</name>
</gene>
<dbReference type="Gene3D" id="1.20.890.10">
    <property type="entry name" value="cAMP-dependent protein kinase regulatory subunit, dimerization-anchoring domain"/>
    <property type="match status" value="1"/>
</dbReference>
<evidence type="ECO:0000313" key="10">
    <source>
        <dbReference type="Proteomes" id="UP000593567"/>
    </source>
</evidence>
<name>A0A7J7JIC7_BUGNE</name>
<dbReference type="Pfam" id="PF02197">
    <property type="entry name" value="RIIa"/>
    <property type="match status" value="1"/>
</dbReference>
<dbReference type="EMBL" id="VXIV02002464">
    <property type="protein sequence ID" value="KAF6025381.1"/>
    <property type="molecule type" value="Genomic_DNA"/>
</dbReference>